<feature type="compositionally biased region" description="Low complexity" evidence="1">
    <location>
        <begin position="148"/>
        <end position="170"/>
    </location>
</feature>
<sequence length="215" mass="20464">MLKQLSRPQLITAGVVAAVVLGAGVTLAVSGGGGNGSDNSGNKPGLEEAAAVAEALGKLADDPANLVASDVRSAIGGRAREAVPAGSTVSANPATWQPDGLGGGTMTVTVTSPGQPAVTYTAVMVKEQSGWKVVGTVPMNPANAGSTPAEPGQAPAANPPGVAQVPPGGATIPSSGAGVIPPGAPAQSGQPQGTQPQGTQPAPAQQQPAAPGGGQ</sequence>
<feature type="compositionally biased region" description="Low complexity" evidence="1">
    <location>
        <begin position="185"/>
        <end position="215"/>
    </location>
</feature>
<accession>A0ABN1GFY4</accession>
<keyword evidence="3" id="KW-1185">Reference proteome</keyword>
<dbReference type="RefSeq" id="WP_344602435.1">
    <property type="nucleotide sequence ID" value="NZ_BAAAHE010000008.1"/>
</dbReference>
<evidence type="ECO:0000313" key="3">
    <source>
        <dbReference type="Proteomes" id="UP001500957"/>
    </source>
</evidence>
<reference evidence="2 3" key="1">
    <citation type="journal article" date="2019" name="Int. J. Syst. Evol. Microbiol.">
        <title>The Global Catalogue of Microorganisms (GCM) 10K type strain sequencing project: providing services to taxonomists for standard genome sequencing and annotation.</title>
        <authorList>
            <consortium name="The Broad Institute Genomics Platform"/>
            <consortium name="The Broad Institute Genome Sequencing Center for Infectious Disease"/>
            <person name="Wu L."/>
            <person name="Ma J."/>
        </authorList>
    </citation>
    <scope>NUCLEOTIDE SEQUENCE [LARGE SCALE GENOMIC DNA]</scope>
    <source>
        <strain evidence="2 3">JCM 10671</strain>
    </source>
</reference>
<proteinExistence type="predicted"/>
<organism evidence="2 3">
    <name type="scientific">Sporichthya brevicatena</name>
    <dbReference type="NCBI Taxonomy" id="171442"/>
    <lineage>
        <taxon>Bacteria</taxon>
        <taxon>Bacillati</taxon>
        <taxon>Actinomycetota</taxon>
        <taxon>Actinomycetes</taxon>
        <taxon>Sporichthyales</taxon>
        <taxon>Sporichthyaceae</taxon>
        <taxon>Sporichthya</taxon>
    </lineage>
</organism>
<evidence type="ECO:0008006" key="4">
    <source>
        <dbReference type="Google" id="ProtNLM"/>
    </source>
</evidence>
<dbReference type="Proteomes" id="UP001500957">
    <property type="component" value="Unassembled WGS sequence"/>
</dbReference>
<comment type="caution">
    <text evidence="2">The sequence shown here is derived from an EMBL/GenBank/DDBJ whole genome shotgun (WGS) entry which is preliminary data.</text>
</comment>
<evidence type="ECO:0000313" key="2">
    <source>
        <dbReference type="EMBL" id="GAA0610646.1"/>
    </source>
</evidence>
<name>A0ABN1GFY4_9ACTN</name>
<feature type="region of interest" description="Disordered" evidence="1">
    <location>
        <begin position="142"/>
        <end position="215"/>
    </location>
</feature>
<protein>
    <recommendedName>
        <fullName evidence="4">DUF4878 domain-containing protein</fullName>
    </recommendedName>
</protein>
<dbReference type="EMBL" id="BAAAHE010000008">
    <property type="protein sequence ID" value="GAA0610646.1"/>
    <property type="molecule type" value="Genomic_DNA"/>
</dbReference>
<gene>
    <name evidence="2" type="ORF">GCM10009547_10860</name>
</gene>
<evidence type="ECO:0000256" key="1">
    <source>
        <dbReference type="SAM" id="MobiDB-lite"/>
    </source>
</evidence>